<dbReference type="GO" id="GO:0008270">
    <property type="term" value="F:zinc ion binding"/>
    <property type="evidence" value="ECO:0007669"/>
    <property type="project" value="InterPro"/>
</dbReference>
<dbReference type="SUPFAM" id="SSF48371">
    <property type="entry name" value="ARM repeat"/>
    <property type="match status" value="1"/>
</dbReference>
<dbReference type="Pfam" id="PF01433">
    <property type="entry name" value="Peptidase_M1"/>
    <property type="match status" value="1"/>
</dbReference>
<accession>A0A9X2SZW6</accession>
<dbReference type="InterPro" id="IPR042097">
    <property type="entry name" value="Aminopeptidase_N-like_N_sf"/>
</dbReference>
<dbReference type="EMBL" id="JANSUY010000004">
    <property type="protein sequence ID" value="MCR9014973.1"/>
    <property type="molecule type" value="Genomic_DNA"/>
</dbReference>
<dbReference type="Proteomes" id="UP001142175">
    <property type="component" value="Unassembled WGS sequence"/>
</dbReference>
<dbReference type="SUPFAM" id="SSF63737">
    <property type="entry name" value="Leukotriene A4 hydrolase N-terminal domain"/>
    <property type="match status" value="1"/>
</dbReference>
<name>A0A9X2SZW6_9BACT</name>
<dbReference type="RefSeq" id="WP_258422838.1">
    <property type="nucleotide sequence ID" value="NZ_JANSUY010000004.1"/>
</dbReference>
<protein>
    <recommendedName>
        <fullName evidence="5">Aminopeptidase N</fullName>
        <ecNumber evidence="4">3.4.11.2</ecNumber>
    </recommendedName>
</protein>
<keyword evidence="7" id="KW-0645">Protease</keyword>
<keyword evidence="9" id="KW-0378">Hydrolase</keyword>
<dbReference type="SUPFAM" id="SSF55486">
    <property type="entry name" value="Metalloproteases ('zincins'), catalytic domain"/>
    <property type="match status" value="1"/>
</dbReference>
<evidence type="ECO:0000259" key="13">
    <source>
        <dbReference type="Pfam" id="PF17900"/>
    </source>
</evidence>
<dbReference type="GO" id="GO:0016285">
    <property type="term" value="F:alanyl aminopeptidase activity"/>
    <property type="evidence" value="ECO:0007669"/>
    <property type="project" value="UniProtKB-EC"/>
</dbReference>
<evidence type="ECO:0000256" key="11">
    <source>
        <dbReference type="ARBA" id="ARBA00023049"/>
    </source>
</evidence>
<dbReference type="GO" id="GO:0042277">
    <property type="term" value="F:peptide binding"/>
    <property type="evidence" value="ECO:0007669"/>
    <property type="project" value="TreeGrafter"/>
</dbReference>
<dbReference type="InterPro" id="IPR045357">
    <property type="entry name" value="Aminopeptidase_N-like_N"/>
</dbReference>
<evidence type="ECO:0000256" key="9">
    <source>
        <dbReference type="ARBA" id="ARBA00022801"/>
    </source>
</evidence>
<evidence type="ECO:0000256" key="1">
    <source>
        <dbReference type="ARBA" id="ARBA00000098"/>
    </source>
</evidence>
<reference evidence="14" key="1">
    <citation type="submission" date="2022-08" db="EMBL/GenBank/DDBJ databases">
        <authorList>
            <person name="Zhang D."/>
        </authorList>
    </citation>
    <scope>NUCLEOTIDE SEQUENCE</scope>
    <source>
        <strain evidence="14">XJ19-11</strain>
    </source>
</reference>
<dbReference type="Gene3D" id="1.10.390.10">
    <property type="entry name" value="Neutral Protease Domain 2"/>
    <property type="match status" value="1"/>
</dbReference>
<dbReference type="PANTHER" id="PTHR11533">
    <property type="entry name" value="PROTEASE M1 ZINC METALLOPROTEASE"/>
    <property type="match status" value="1"/>
</dbReference>
<keyword evidence="10" id="KW-0862">Zinc</keyword>
<keyword evidence="6" id="KW-0031">Aminopeptidase</keyword>
<evidence type="ECO:0000259" key="12">
    <source>
        <dbReference type="Pfam" id="PF01433"/>
    </source>
</evidence>
<dbReference type="Gene3D" id="1.25.10.10">
    <property type="entry name" value="Leucine-rich Repeat Variant"/>
    <property type="match status" value="1"/>
</dbReference>
<dbReference type="GO" id="GO:0005737">
    <property type="term" value="C:cytoplasm"/>
    <property type="evidence" value="ECO:0007669"/>
    <property type="project" value="TreeGrafter"/>
</dbReference>
<comment type="similarity">
    <text evidence="3">Belongs to the peptidase M1 family.</text>
</comment>
<dbReference type="InterPro" id="IPR011989">
    <property type="entry name" value="ARM-like"/>
</dbReference>
<dbReference type="EC" id="3.4.11.2" evidence="4"/>
<evidence type="ECO:0000256" key="5">
    <source>
        <dbReference type="ARBA" id="ARBA00015611"/>
    </source>
</evidence>
<keyword evidence="8" id="KW-0479">Metal-binding</keyword>
<organism evidence="14 15">
    <name type="scientific">Aquiflexum gelatinilyticum</name>
    <dbReference type="NCBI Taxonomy" id="2961943"/>
    <lineage>
        <taxon>Bacteria</taxon>
        <taxon>Pseudomonadati</taxon>
        <taxon>Bacteroidota</taxon>
        <taxon>Cytophagia</taxon>
        <taxon>Cytophagales</taxon>
        <taxon>Cyclobacteriaceae</taxon>
        <taxon>Aquiflexum</taxon>
    </lineage>
</organism>
<evidence type="ECO:0000256" key="10">
    <source>
        <dbReference type="ARBA" id="ARBA00022833"/>
    </source>
</evidence>
<evidence type="ECO:0000256" key="3">
    <source>
        <dbReference type="ARBA" id="ARBA00010136"/>
    </source>
</evidence>
<dbReference type="GO" id="GO:0016020">
    <property type="term" value="C:membrane"/>
    <property type="evidence" value="ECO:0007669"/>
    <property type="project" value="TreeGrafter"/>
</dbReference>
<dbReference type="InterPro" id="IPR050344">
    <property type="entry name" value="Peptidase_M1_aminopeptidases"/>
</dbReference>
<dbReference type="InterPro" id="IPR016024">
    <property type="entry name" value="ARM-type_fold"/>
</dbReference>
<comment type="cofactor">
    <cofactor evidence="2">
        <name>Zn(2+)</name>
        <dbReference type="ChEBI" id="CHEBI:29105"/>
    </cofactor>
</comment>
<dbReference type="Pfam" id="PF17900">
    <property type="entry name" value="Peptidase_M1_N"/>
    <property type="match status" value="1"/>
</dbReference>
<keyword evidence="15" id="KW-1185">Reference proteome</keyword>
<evidence type="ECO:0000256" key="6">
    <source>
        <dbReference type="ARBA" id="ARBA00022438"/>
    </source>
</evidence>
<dbReference type="InterPro" id="IPR001930">
    <property type="entry name" value="Peptidase_M1"/>
</dbReference>
<evidence type="ECO:0000256" key="4">
    <source>
        <dbReference type="ARBA" id="ARBA00012564"/>
    </source>
</evidence>
<evidence type="ECO:0000256" key="7">
    <source>
        <dbReference type="ARBA" id="ARBA00022670"/>
    </source>
</evidence>
<keyword evidence="11" id="KW-0482">Metalloprotease</keyword>
<dbReference type="GO" id="GO:0043171">
    <property type="term" value="P:peptide catabolic process"/>
    <property type="evidence" value="ECO:0007669"/>
    <property type="project" value="TreeGrafter"/>
</dbReference>
<dbReference type="PRINTS" id="PR00756">
    <property type="entry name" value="ALADIPTASE"/>
</dbReference>
<comment type="caution">
    <text evidence="14">The sequence shown here is derived from an EMBL/GenBank/DDBJ whole genome shotgun (WGS) entry which is preliminary data.</text>
</comment>
<feature type="domain" description="Aminopeptidase N-like N-terminal" evidence="13">
    <location>
        <begin position="79"/>
        <end position="268"/>
    </location>
</feature>
<evidence type="ECO:0000313" key="15">
    <source>
        <dbReference type="Proteomes" id="UP001142175"/>
    </source>
</evidence>
<dbReference type="InterPro" id="IPR027268">
    <property type="entry name" value="Peptidase_M4/M1_CTD_sf"/>
</dbReference>
<feature type="domain" description="Peptidase M1 membrane alanine aminopeptidase" evidence="12">
    <location>
        <begin position="304"/>
        <end position="511"/>
    </location>
</feature>
<sequence length="871" mass="100636">MVFNKPKALFAISVFLIWSCQSSKPVADQELQKVIETTNEAIEDPVSIDSSSIKALIPALENKIAAYRASDTRHFDLLHTALDLSFDYQKEWVNGVAVLTLKPHFYPQNELVLDAQDFDIHIFSLINEGKETELNFRYDGQIVTAYLPQTYTAKDTIQVRIKYTAKPNENPELGSAAITDTKGLYFINPRGEDPNKPTLIWTQGETEHNSKWFPTIDSPNERMTQEIRMTVDKKYRTISNGLLKSSKENADGTRTDHWVMDLPHAPYLAAVVVGDYVEIKDEWEGMPVRYYVEKEFEEGAKMVFQNTPEMIGFFSKILGVRYPWQKYDQVVVRDFVSGAMENTTISVFMEELNLDARAAIDSEWDGIIAHELFHQWIGDYVTNESWANLTLNEAFANYSEYLWYEYKNGKDDADMHHISEMEMYFEESQEKQVDLIRFYYDNSEDMFDSHSYAKGGRILHMLRRHIGDEAFFEAIRLYLTKHAFSSVEVHDLRMAFETVTGQDLNWFFNQWFLASGHPNLEYEVDYSQPENLLLTVSQKQDLTSTPLYKIPFKVSWYFDGKRYEKELVLDKAWQQFAIENKVPLTHLYVDEALELLAQKKSSRGADHFKKQFSISTLGVSRFEALDSLANSYADDPEVAYLVGRALNDPFWAIREAAIMQVAQHPEWLLEISGLEQRLLELAESDPKNTVKQGAIEMLSLIDPDKYAPYFLKWMEQPSYYVAGAALAAYLENENNADRESIAIRFESEKNIRLLVPVAEYYITNLVEGKSDWFHNNLSAQSGQSLYYFLGYYSEYFVQNPGEGTEKAINNLYAIAKDNTSNYVRIGAFMGLFGFIDEPGVLDKAKELFSLEKDELAKRYEEFFLSQYLEKN</sequence>
<gene>
    <name evidence="14" type="ORF">NU887_07995</name>
</gene>
<dbReference type="InterPro" id="IPR014782">
    <property type="entry name" value="Peptidase_M1_dom"/>
</dbReference>
<dbReference type="AlphaFoldDB" id="A0A9X2SZW6"/>
<dbReference type="CDD" id="cd09603">
    <property type="entry name" value="M1_APN_like"/>
    <property type="match status" value="1"/>
</dbReference>
<evidence type="ECO:0000256" key="8">
    <source>
        <dbReference type="ARBA" id="ARBA00022723"/>
    </source>
</evidence>
<dbReference type="GO" id="GO:0006508">
    <property type="term" value="P:proteolysis"/>
    <property type="evidence" value="ECO:0007669"/>
    <property type="project" value="UniProtKB-KW"/>
</dbReference>
<evidence type="ECO:0000313" key="14">
    <source>
        <dbReference type="EMBL" id="MCR9014973.1"/>
    </source>
</evidence>
<comment type="catalytic activity">
    <reaction evidence="1">
        <text>Release of an N-terminal amino acid, Xaa-|-Yaa- from a peptide, amide or arylamide. Xaa is preferably Ala, but may be most amino acids including Pro (slow action). When a terminal hydrophobic residue is followed by a prolyl residue, the two may be released as an intact Xaa-Pro dipeptide.</text>
        <dbReference type="EC" id="3.4.11.2"/>
    </reaction>
</comment>
<evidence type="ECO:0000256" key="2">
    <source>
        <dbReference type="ARBA" id="ARBA00001947"/>
    </source>
</evidence>
<proteinExistence type="inferred from homology"/>
<dbReference type="GO" id="GO:0005615">
    <property type="term" value="C:extracellular space"/>
    <property type="evidence" value="ECO:0007669"/>
    <property type="project" value="TreeGrafter"/>
</dbReference>
<dbReference type="Gene3D" id="2.60.40.1730">
    <property type="entry name" value="tricorn interacting facor f3 domain"/>
    <property type="match status" value="1"/>
</dbReference>
<dbReference type="GO" id="GO:0070006">
    <property type="term" value="F:metalloaminopeptidase activity"/>
    <property type="evidence" value="ECO:0007669"/>
    <property type="project" value="TreeGrafter"/>
</dbReference>
<dbReference type="PANTHER" id="PTHR11533:SF174">
    <property type="entry name" value="PUROMYCIN-SENSITIVE AMINOPEPTIDASE-RELATED"/>
    <property type="match status" value="1"/>
</dbReference>